<evidence type="ECO:0000313" key="3">
    <source>
        <dbReference type="WBParaSite" id="sdigi.contig4.g569.t1"/>
    </source>
</evidence>
<proteinExistence type="predicted"/>
<evidence type="ECO:0000313" key="2">
    <source>
        <dbReference type="Proteomes" id="UP000887581"/>
    </source>
</evidence>
<dbReference type="Pfam" id="PF10037">
    <property type="entry name" value="MRP-S27"/>
    <property type="match status" value="1"/>
</dbReference>
<dbReference type="GO" id="GO:0005739">
    <property type="term" value="C:mitochondrion"/>
    <property type="evidence" value="ECO:0007669"/>
    <property type="project" value="UniProtKB-SubCell"/>
</dbReference>
<name>A0A915PZT6_9BILA</name>
<dbReference type="InterPro" id="IPR019266">
    <property type="entry name" value="Ribosomal_mS27"/>
</dbReference>
<dbReference type="PANTHER" id="PTHR21393:SF0">
    <property type="entry name" value="SMALL RIBOSOMAL SUBUNIT PROTEIN MS27"/>
    <property type="match status" value="1"/>
</dbReference>
<dbReference type="PANTHER" id="PTHR21393">
    <property type="entry name" value="MITOCHONDRIAL 28S RIBOSOMAL PROTEIN S27"/>
    <property type="match status" value="1"/>
</dbReference>
<accession>A0A915PZT6</accession>
<comment type="subcellular location">
    <subcellularLocation>
        <location evidence="1">Mitochondrion</location>
    </subcellularLocation>
</comment>
<keyword evidence="2" id="KW-1185">Reference proteome</keyword>
<dbReference type="AlphaFoldDB" id="A0A915PZT6"/>
<evidence type="ECO:0000256" key="1">
    <source>
        <dbReference type="ARBA" id="ARBA00004173"/>
    </source>
</evidence>
<organism evidence="2 3">
    <name type="scientific">Setaria digitata</name>
    <dbReference type="NCBI Taxonomy" id="48799"/>
    <lineage>
        <taxon>Eukaryota</taxon>
        <taxon>Metazoa</taxon>
        <taxon>Ecdysozoa</taxon>
        <taxon>Nematoda</taxon>
        <taxon>Chromadorea</taxon>
        <taxon>Rhabditida</taxon>
        <taxon>Spirurina</taxon>
        <taxon>Spiruromorpha</taxon>
        <taxon>Filarioidea</taxon>
        <taxon>Setariidae</taxon>
        <taxon>Setaria</taxon>
    </lineage>
</organism>
<sequence>MLSNCLAVLMSRFPRGLLVSRRYLLSKKFALSEEWCTRQSALSEIGIEGGYEWITTVQKKFVSSGIASAVDVDAAVCIAEEFDQLDDVLKIVYKFRHTEMAGRMLPSTEYALIRLFLKHRKTDILLSVLADPVSAAQVASFVMLQEMFQSTLLNWLSIYSILRWVELPIEERVFEELPSLNNIIGIEDNSKNDEDEMSFKFPYLKNECNDHHFDLIDPNHLAGKSLLWFSDHVPLSKEEADNIRFIGSVFFGNYILAKQLLQTTNVFSSVVGICRSKLEQVVVKADDDEEQDKHPSVNHVEELKKIFDKTKRQNMDEKLSNVIMKHLKAAQDSEETNLMTAQRNLFTKWRESRANLVKAQVEQLDLKLRLEETCKERQKLRDRWETLSFFKNRFKWEHMAAVKEELLKTEQVKTKSKEDLEQEYVDEVAEWLQKSYKYVAAYVSPHFCTYALILESSYFRVKFFASCYQSLYKRFSVAERLSESALIVDHDPSLALYRLHEHVGKTLPGLVARKYTMADLNSRLQGACFDLDNILSTVQSMKKAAVSFENIQALLRDCIHHKQQLNSSK</sequence>
<reference evidence="3" key="1">
    <citation type="submission" date="2022-11" db="UniProtKB">
        <authorList>
            <consortium name="WormBaseParasite"/>
        </authorList>
    </citation>
    <scope>IDENTIFICATION</scope>
</reference>
<dbReference type="WBParaSite" id="sdigi.contig4.g569.t1">
    <property type="protein sequence ID" value="sdigi.contig4.g569.t1"/>
    <property type="gene ID" value="sdigi.contig4.g569"/>
</dbReference>
<dbReference type="InterPro" id="IPR034913">
    <property type="entry name" value="mS27/PTCD2"/>
</dbReference>
<dbReference type="Proteomes" id="UP000887581">
    <property type="component" value="Unplaced"/>
</dbReference>
<dbReference type="Pfam" id="PF10167">
    <property type="entry name" value="BORCS8"/>
    <property type="match status" value="1"/>
</dbReference>
<dbReference type="InterPro" id="IPR019320">
    <property type="entry name" value="BORCS8"/>
</dbReference>
<protein>
    <submittedName>
        <fullName evidence="3">Uncharacterized protein</fullName>
    </submittedName>
</protein>